<keyword evidence="3" id="KW-1185">Reference proteome</keyword>
<gene>
    <name evidence="2" type="ORF">FKW77_010683</name>
</gene>
<dbReference type="Proteomes" id="UP000316270">
    <property type="component" value="Chromosome 1"/>
</dbReference>
<protein>
    <submittedName>
        <fullName evidence="2">Uncharacterized protein</fullName>
    </submittedName>
</protein>
<proteinExistence type="predicted"/>
<dbReference type="OrthoDB" id="10489847at2759"/>
<accession>A0A517KY53</accession>
<dbReference type="EMBL" id="CP042185">
    <property type="protein sequence ID" value="QDS68317.1"/>
    <property type="molecule type" value="Genomic_DNA"/>
</dbReference>
<evidence type="ECO:0000313" key="3">
    <source>
        <dbReference type="Proteomes" id="UP000316270"/>
    </source>
</evidence>
<evidence type="ECO:0000256" key="1">
    <source>
        <dbReference type="SAM" id="SignalP"/>
    </source>
</evidence>
<evidence type="ECO:0000313" key="2">
    <source>
        <dbReference type="EMBL" id="QDS68317.1"/>
    </source>
</evidence>
<dbReference type="AlphaFoldDB" id="A0A517KY53"/>
<keyword evidence="1" id="KW-0732">Signal</keyword>
<sequence>MQFLGLRIMLAALFLTLTTGTPLPAVSTTSLSEAKHDLVEVVEVNFVYDYAKELFDVPNAVCQNPPASFQDIKGIEFASKHQFCWFFKSGRCPNDQMPIAVGPGDDLHRTINFKPTSMFCYDPTFKCPGGGKCHNTKRASFDTVGVSFTYPFTNYVYDLPTAQCQAPPPNFMDITAMEFASDHQFCFFYKTNACEAGQKPAVVGPRDDVRGKVDFQPGSMMCYDNRSRTSEWTTAISKLWGIIGWKL</sequence>
<feature type="signal peptide" evidence="1">
    <location>
        <begin position="1"/>
        <end position="20"/>
    </location>
</feature>
<organism evidence="2 3">
    <name type="scientific">Venturia effusa</name>
    <dbReference type="NCBI Taxonomy" id="50376"/>
    <lineage>
        <taxon>Eukaryota</taxon>
        <taxon>Fungi</taxon>
        <taxon>Dikarya</taxon>
        <taxon>Ascomycota</taxon>
        <taxon>Pezizomycotina</taxon>
        <taxon>Dothideomycetes</taxon>
        <taxon>Pleosporomycetidae</taxon>
        <taxon>Venturiales</taxon>
        <taxon>Venturiaceae</taxon>
        <taxon>Venturia</taxon>
    </lineage>
</organism>
<reference evidence="2 3" key="1">
    <citation type="submission" date="2019-07" db="EMBL/GenBank/DDBJ databases">
        <title>Finished genome of Venturia effusa.</title>
        <authorList>
            <person name="Young C.A."/>
            <person name="Cox M.P."/>
            <person name="Ganley A.R.D."/>
            <person name="David W.J."/>
        </authorList>
    </citation>
    <scope>NUCLEOTIDE SEQUENCE [LARGE SCALE GENOMIC DNA]</scope>
    <source>
        <strain evidence="3">albino</strain>
    </source>
</reference>
<name>A0A517KY53_9PEZI</name>
<feature type="chain" id="PRO_5021849275" evidence="1">
    <location>
        <begin position="21"/>
        <end position="247"/>
    </location>
</feature>